<dbReference type="GO" id="GO:2000280">
    <property type="term" value="P:regulation of root development"/>
    <property type="evidence" value="ECO:0007669"/>
    <property type="project" value="TreeGrafter"/>
</dbReference>
<evidence type="ECO:0000313" key="10">
    <source>
        <dbReference type="EMBL" id="RXH72736.1"/>
    </source>
</evidence>
<feature type="signal peptide" evidence="9">
    <location>
        <begin position="1"/>
        <end position="22"/>
    </location>
</feature>
<evidence type="ECO:0000256" key="6">
    <source>
        <dbReference type="ARBA" id="ARBA00022729"/>
    </source>
</evidence>
<dbReference type="GO" id="GO:1901371">
    <property type="term" value="P:regulation of leaf morphogenesis"/>
    <property type="evidence" value="ECO:0007669"/>
    <property type="project" value="TreeGrafter"/>
</dbReference>
<evidence type="ECO:0000313" key="11">
    <source>
        <dbReference type="Proteomes" id="UP000290289"/>
    </source>
</evidence>
<dbReference type="GO" id="GO:0006995">
    <property type="term" value="P:cellular response to nitrogen starvation"/>
    <property type="evidence" value="ECO:0007669"/>
    <property type="project" value="UniProtKB-ARBA"/>
</dbReference>
<name>A0A498HMN7_MALDO</name>
<keyword evidence="11" id="KW-1185">Reference proteome</keyword>
<feature type="region of interest" description="Disordered" evidence="8">
    <location>
        <begin position="150"/>
        <end position="190"/>
    </location>
</feature>
<proteinExistence type="inferred from homology"/>
<evidence type="ECO:0000256" key="7">
    <source>
        <dbReference type="ARBA" id="ARBA00023278"/>
    </source>
</evidence>
<comment type="subcellular location">
    <subcellularLocation>
        <location evidence="1">Secreted</location>
        <location evidence="1">Extracellular space</location>
        <location evidence="1">Apoplast</location>
    </subcellularLocation>
</comment>
<feature type="chain" id="PRO_5019795747" evidence="9">
    <location>
        <begin position="23"/>
        <end position="190"/>
    </location>
</feature>
<dbReference type="AlphaFoldDB" id="A0A498HMN7"/>
<sequence>MANDKLSVLLLVLIFSYGIISTEERFLKTDHTNGGSTSMISDDNYLNSRRNVLGNELSDSVPPVLTDSGVDSHRSTTPGHSPGAGHDAGHSAGPQAVEPNHFLLLVLISSYGIISTEERFLKTDHTNGGSTSMISHDNYLNSRRNVFENELSDSVPPVPGYHSASDYRPTTPGHSPGAGHSVGPQVEPNQ</sequence>
<evidence type="ECO:0000256" key="4">
    <source>
        <dbReference type="ARBA" id="ARBA00022525"/>
    </source>
</evidence>
<evidence type="ECO:0000256" key="5">
    <source>
        <dbReference type="ARBA" id="ARBA00022702"/>
    </source>
</evidence>
<evidence type="ECO:0000256" key="8">
    <source>
        <dbReference type="SAM" id="MobiDB-lite"/>
    </source>
</evidence>
<keyword evidence="5" id="KW-0372">Hormone</keyword>
<dbReference type="PANTHER" id="PTHR33348">
    <property type="entry name" value="PRECURSOR OF CEP5"/>
    <property type="match status" value="1"/>
</dbReference>
<keyword evidence="7" id="KW-0379">Hydroxylation</keyword>
<dbReference type="InterPro" id="IPR033250">
    <property type="entry name" value="CEP"/>
</dbReference>
<comment type="similarity">
    <text evidence="2">Belongs to the C-terminally encoded plant signaling peptide (CEP) family.</text>
</comment>
<evidence type="ECO:0000256" key="3">
    <source>
        <dbReference type="ARBA" id="ARBA00022523"/>
    </source>
</evidence>
<dbReference type="GO" id="GO:0048046">
    <property type="term" value="C:apoplast"/>
    <property type="evidence" value="ECO:0007669"/>
    <property type="project" value="UniProtKB-SubCell"/>
</dbReference>
<keyword evidence="6 9" id="KW-0732">Signal</keyword>
<protein>
    <submittedName>
        <fullName evidence="10">Uncharacterized protein</fullName>
    </submittedName>
</protein>
<dbReference type="GO" id="GO:1902025">
    <property type="term" value="P:nitrate import"/>
    <property type="evidence" value="ECO:0007669"/>
    <property type="project" value="TreeGrafter"/>
</dbReference>
<dbReference type="Proteomes" id="UP000290289">
    <property type="component" value="Chromosome 15"/>
</dbReference>
<comment type="caution">
    <text evidence="10">The sequence shown here is derived from an EMBL/GenBank/DDBJ whole genome shotgun (WGS) entry which is preliminary data.</text>
</comment>
<evidence type="ECO:0000256" key="9">
    <source>
        <dbReference type="SAM" id="SignalP"/>
    </source>
</evidence>
<reference evidence="10 11" key="1">
    <citation type="submission" date="2018-10" db="EMBL/GenBank/DDBJ databases">
        <title>A high-quality apple genome assembly.</title>
        <authorList>
            <person name="Hu J."/>
        </authorList>
    </citation>
    <scope>NUCLEOTIDE SEQUENCE [LARGE SCALE GENOMIC DNA]</scope>
    <source>
        <strain evidence="11">cv. HFTH1</strain>
        <tissue evidence="10">Young leaf</tissue>
    </source>
</reference>
<evidence type="ECO:0000256" key="1">
    <source>
        <dbReference type="ARBA" id="ARBA00004271"/>
    </source>
</evidence>
<gene>
    <name evidence="10" type="ORF">DVH24_012420</name>
</gene>
<organism evidence="10 11">
    <name type="scientific">Malus domestica</name>
    <name type="common">Apple</name>
    <name type="synonym">Pyrus malus</name>
    <dbReference type="NCBI Taxonomy" id="3750"/>
    <lineage>
        <taxon>Eukaryota</taxon>
        <taxon>Viridiplantae</taxon>
        <taxon>Streptophyta</taxon>
        <taxon>Embryophyta</taxon>
        <taxon>Tracheophyta</taxon>
        <taxon>Spermatophyta</taxon>
        <taxon>Magnoliopsida</taxon>
        <taxon>eudicotyledons</taxon>
        <taxon>Gunneridae</taxon>
        <taxon>Pentapetalae</taxon>
        <taxon>rosids</taxon>
        <taxon>fabids</taxon>
        <taxon>Rosales</taxon>
        <taxon>Rosaceae</taxon>
        <taxon>Amygdaloideae</taxon>
        <taxon>Maleae</taxon>
        <taxon>Malus</taxon>
    </lineage>
</organism>
<dbReference type="EMBL" id="RDQH01000341">
    <property type="protein sequence ID" value="RXH72736.1"/>
    <property type="molecule type" value="Genomic_DNA"/>
</dbReference>
<keyword evidence="4" id="KW-0964">Secreted</keyword>
<dbReference type="GO" id="GO:0005179">
    <property type="term" value="F:hormone activity"/>
    <property type="evidence" value="ECO:0007669"/>
    <property type="project" value="UniProtKB-KW"/>
</dbReference>
<dbReference type="GO" id="GO:0048364">
    <property type="term" value="P:root development"/>
    <property type="evidence" value="ECO:0007669"/>
    <property type="project" value="InterPro"/>
</dbReference>
<evidence type="ECO:0000256" key="2">
    <source>
        <dbReference type="ARBA" id="ARBA00008963"/>
    </source>
</evidence>
<accession>A0A498HMN7</accession>
<dbReference type="PANTHER" id="PTHR33348:SF36">
    <property type="match status" value="1"/>
</dbReference>
<keyword evidence="3" id="KW-0052">Apoplast</keyword>
<feature type="region of interest" description="Disordered" evidence="8">
    <location>
        <begin position="56"/>
        <end position="95"/>
    </location>
</feature>